<dbReference type="RefSeq" id="WP_345232996.1">
    <property type="nucleotide sequence ID" value="NZ_BAABGZ010000006.1"/>
</dbReference>
<dbReference type="EMBL" id="BAABGZ010000006">
    <property type="protein sequence ID" value="GAA4347220.1"/>
    <property type="molecule type" value="Genomic_DNA"/>
</dbReference>
<sequence>MRRCQWKNLVRASCLLLALGSCRPEPESAAAARKRQLPGHWLLYFTARQDEQGRTQARYFRDEPGYNANRQAPQAIAFTADSIEFLNGIFSEGPPDSVYKHSRPRIYRGNFARYRLRGDSILWEHPADKCWQLLGRVQRLRNDTLLLAPPVVPEEMPPRTVALREGYRRLPPAARRPTYDEIAFSVHGWTSFSIVLVTREGQVLFQENRGQPGIRVGQLTPYQRELLFSKFEQIDTATAARRAGGGIDGDVAATCLIRDHKIVASFRDWGMMLREMNGAKELQWAYVPAYFLPRTLHYPPPPPLTPPFNSSLLFDYFVLGHDELPLERAESLFLWHELQQSRPTTAAIALHDTLRFWHFRGPAPQAEGATAEAFRPVAILTDGRYYRFCFANKTTTTLDLGYNFIARNGLAQRRRPKSY</sequence>
<evidence type="ECO:0008006" key="3">
    <source>
        <dbReference type="Google" id="ProtNLM"/>
    </source>
</evidence>
<keyword evidence="2" id="KW-1185">Reference proteome</keyword>
<comment type="caution">
    <text evidence="1">The sequence shown here is derived from an EMBL/GenBank/DDBJ whole genome shotgun (WGS) entry which is preliminary data.</text>
</comment>
<evidence type="ECO:0000313" key="1">
    <source>
        <dbReference type="EMBL" id="GAA4347220.1"/>
    </source>
</evidence>
<evidence type="ECO:0000313" key="2">
    <source>
        <dbReference type="Proteomes" id="UP001501153"/>
    </source>
</evidence>
<name>A0ABP8HY09_9BACT</name>
<protein>
    <recommendedName>
        <fullName evidence="3">GWxTD domain-containing protein</fullName>
    </recommendedName>
</protein>
<organism evidence="1 2">
    <name type="scientific">Hymenobacter saemangeumensis</name>
    <dbReference type="NCBI Taxonomy" id="1084522"/>
    <lineage>
        <taxon>Bacteria</taxon>
        <taxon>Pseudomonadati</taxon>
        <taxon>Bacteroidota</taxon>
        <taxon>Cytophagia</taxon>
        <taxon>Cytophagales</taxon>
        <taxon>Hymenobacteraceae</taxon>
        <taxon>Hymenobacter</taxon>
    </lineage>
</organism>
<dbReference type="PROSITE" id="PS51257">
    <property type="entry name" value="PROKAR_LIPOPROTEIN"/>
    <property type="match status" value="1"/>
</dbReference>
<reference evidence="2" key="1">
    <citation type="journal article" date="2019" name="Int. J. Syst. Evol. Microbiol.">
        <title>The Global Catalogue of Microorganisms (GCM) 10K type strain sequencing project: providing services to taxonomists for standard genome sequencing and annotation.</title>
        <authorList>
            <consortium name="The Broad Institute Genomics Platform"/>
            <consortium name="The Broad Institute Genome Sequencing Center for Infectious Disease"/>
            <person name="Wu L."/>
            <person name="Ma J."/>
        </authorList>
    </citation>
    <scope>NUCLEOTIDE SEQUENCE [LARGE SCALE GENOMIC DNA]</scope>
    <source>
        <strain evidence="2">JCM 17923</strain>
    </source>
</reference>
<dbReference type="Proteomes" id="UP001501153">
    <property type="component" value="Unassembled WGS sequence"/>
</dbReference>
<gene>
    <name evidence="1" type="ORF">GCM10023185_02130</name>
</gene>
<proteinExistence type="predicted"/>
<accession>A0ABP8HY09</accession>